<dbReference type="AlphaFoldDB" id="A0AA38MTD5"/>
<evidence type="ECO:0000313" key="2">
    <source>
        <dbReference type="Proteomes" id="UP001168821"/>
    </source>
</evidence>
<comment type="caution">
    <text evidence="1">The sequence shown here is derived from an EMBL/GenBank/DDBJ whole genome shotgun (WGS) entry which is preliminary data.</text>
</comment>
<sequence>MKATIEEVNGKMELMDAKIDKQKDDIITSLRRIKTSLEPVTGSLEAESRWILEKDLDRGIQLASGVKSASEIHRNNFCI</sequence>
<organism evidence="1 2">
    <name type="scientific">Zophobas morio</name>
    <dbReference type="NCBI Taxonomy" id="2755281"/>
    <lineage>
        <taxon>Eukaryota</taxon>
        <taxon>Metazoa</taxon>
        <taxon>Ecdysozoa</taxon>
        <taxon>Arthropoda</taxon>
        <taxon>Hexapoda</taxon>
        <taxon>Insecta</taxon>
        <taxon>Pterygota</taxon>
        <taxon>Neoptera</taxon>
        <taxon>Endopterygota</taxon>
        <taxon>Coleoptera</taxon>
        <taxon>Polyphaga</taxon>
        <taxon>Cucujiformia</taxon>
        <taxon>Tenebrionidae</taxon>
        <taxon>Zophobas</taxon>
    </lineage>
</organism>
<protein>
    <submittedName>
        <fullName evidence="1">Uncharacterized protein</fullName>
    </submittedName>
</protein>
<dbReference type="EMBL" id="JALNTZ010000001">
    <property type="protein sequence ID" value="KAJ3666712.1"/>
    <property type="molecule type" value="Genomic_DNA"/>
</dbReference>
<accession>A0AA38MTD5</accession>
<proteinExistence type="predicted"/>
<gene>
    <name evidence="1" type="ORF">Zmor_002145</name>
</gene>
<evidence type="ECO:0000313" key="1">
    <source>
        <dbReference type="EMBL" id="KAJ3666712.1"/>
    </source>
</evidence>
<keyword evidence="2" id="KW-1185">Reference proteome</keyword>
<reference evidence="1" key="1">
    <citation type="journal article" date="2023" name="G3 (Bethesda)">
        <title>Whole genome assemblies of Zophobas morio and Tenebrio molitor.</title>
        <authorList>
            <person name="Kaur S."/>
            <person name="Stinson S.A."/>
            <person name="diCenzo G.C."/>
        </authorList>
    </citation>
    <scope>NUCLEOTIDE SEQUENCE</scope>
    <source>
        <strain evidence="1">QUZm001</strain>
    </source>
</reference>
<name>A0AA38MTD5_9CUCU</name>
<dbReference type="Proteomes" id="UP001168821">
    <property type="component" value="Unassembled WGS sequence"/>
</dbReference>